<dbReference type="Pfam" id="PF09497">
    <property type="entry name" value="Med12"/>
    <property type="match status" value="1"/>
</dbReference>
<dbReference type="SMART" id="SM01281">
    <property type="entry name" value="Med12"/>
    <property type="match status" value="1"/>
</dbReference>
<accession>A0AAD6RFX4</accession>
<evidence type="ECO:0000256" key="6">
    <source>
        <dbReference type="SAM" id="MobiDB-lite"/>
    </source>
</evidence>
<keyword evidence="5" id="KW-0539">Nucleus</keyword>
<evidence type="ECO:0000256" key="5">
    <source>
        <dbReference type="ARBA" id="ARBA00023242"/>
    </source>
</evidence>
<feature type="domain" description="Mediator complex subunit Med12" evidence="7">
    <location>
        <begin position="214"/>
        <end position="276"/>
    </location>
</feature>
<keyword evidence="3" id="KW-0805">Transcription regulation</keyword>
<evidence type="ECO:0000256" key="3">
    <source>
        <dbReference type="ARBA" id="ARBA00023015"/>
    </source>
</evidence>
<feature type="compositionally biased region" description="Low complexity" evidence="6">
    <location>
        <begin position="94"/>
        <end position="106"/>
    </location>
</feature>
<evidence type="ECO:0000256" key="2">
    <source>
        <dbReference type="ARBA" id="ARBA00010289"/>
    </source>
</evidence>
<keyword evidence="4" id="KW-0804">Transcription</keyword>
<dbReference type="GO" id="GO:0016592">
    <property type="term" value="C:mediator complex"/>
    <property type="evidence" value="ECO:0007669"/>
    <property type="project" value="InterPro"/>
</dbReference>
<name>A0AAD6RFX4_9ROSI</name>
<gene>
    <name evidence="8" type="ORF">NC653_006647</name>
</gene>
<dbReference type="GO" id="GO:0003712">
    <property type="term" value="F:transcription coregulator activity"/>
    <property type="evidence" value="ECO:0007669"/>
    <property type="project" value="InterPro"/>
</dbReference>
<dbReference type="InterPro" id="IPR019035">
    <property type="entry name" value="Mediator_Med12"/>
</dbReference>
<sequence>MVIWIRFVDVVLETLEILVLGPLDVVGRRGLGLVQTSYLEKEMLATPKCRLSLVTELVVVQCWEQYGDVSLEKCKGIMLPAALVQLTIAPLEGTSSRDSTRTDSSSLASNFSINPRRPPPLNPYKFETWPPWTFILKLQIALRRLSLTNMLRLRYKDAETREIVHSQAQSFTILLSKNAKRKCLRAINESRAQKRKLVKYMACLFLGQLLTKPGVYPEQRSCGEDFKKKWIEGLSQPHKRLRSLADHVPHGYRKKSLLEVSYQNNVPLFRATWFIKVTYLNQYNLLAHLTKVSCPAQSFGQKMFVDYLQSLLDEYLSRNNPHSAPHSKDRSQQMLYTGSVQHRSDPSSAILDSEEPSLHLKLWYVGPALALAPCRRAASSFIAAANLIWCFRNCYLSQSFVRTLVGVAVRFIHEPSPGGSDLVDNSRRAYTTSALIEMASMGHFCQRLLRMHKRQKIIQLKLLVFSEGTLERLMGKLLKHFCEGAVNECWIKDVRPCLWFFLKEAEGLQRYEICKGPFRRKIDGKDSPGRFPCGKWIWKLKATQKNCERTIGTNMSNILESPGPVHAGQQADLDRRKRHYRVLKTTTWALCP</sequence>
<keyword evidence="9" id="KW-1185">Reference proteome</keyword>
<reference evidence="8" key="1">
    <citation type="journal article" date="2023" name="Mol. Ecol. Resour.">
        <title>Chromosome-level genome assembly of a triploid poplar Populus alba 'Berolinensis'.</title>
        <authorList>
            <person name="Chen S."/>
            <person name="Yu Y."/>
            <person name="Wang X."/>
            <person name="Wang S."/>
            <person name="Zhang T."/>
            <person name="Zhou Y."/>
            <person name="He R."/>
            <person name="Meng N."/>
            <person name="Wang Y."/>
            <person name="Liu W."/>
            <person name="Liu Z."/>
            <person name="Liu J."/>
            <person name="Guo Q."/>
            <person name="Huang H."/>
            <person name="Sederoff R.R."/>
            <person name="Wang G."/>
            <person name="Qu G."/>
            <person name="Chen S."/>
        </authorList>
    </citation>
    <scope>NUCLEOTIDE SEQUENCE</scope>
    <source>
        <strain evidence="8">SC-2020</strain>
    </source>
</reference>
<evidence type="ECO:0000256" key="1">
    <source>
        <dbReference type="ARBA" id="ARBA00004123"/>
    </source>
</evidence>
<organism evidence="8 9">
    <name type="scientific">Populus alba x Populus x berolinensis</name>
    <dbReference type="NCBI Taxonomy" id="444605"/>
    <lineage>
        <taxon>Eukaryota</taxon>
        <taxon>Viridiplantae</taxon>
        <taxon>Streptophyta</taxon>
        <taxon>Embryophyta</taxon>
        <taxon>Tracheophyta</taxon>
        <taxon>Spermatophyta</taxon>
        <taxon>Magnoliopsida</taxon>
        <taxon>eudicotyledons</taxon>
        <taxon>Gunneridae</taxon>
        <taxon>Pentapetalae</taxon>
        <taxon>rosids</taxon>
        <taxon>fabids</taxon>
        <taxon>Malpighiales</taxon>
        <taxon>Salicaceae</taxon>
        <taxon>Saliceae</taxon>
        <taxon>Populus</taxon>
    </lineage>
</organism>
<evidence type="ECO:0000259" key="7">
    <source>
        <dbReference type="SMART" id="SM01281"/>
    </source>
</evidence>
<dbReference type="PANTHER" id="PTHR46567">
    <property type="entry name" value="MEDIATOR OF RNA POLYMERASE II TRANSCRIPTION SUBUNIT 12"/>
    <property type="match status" value="1"/>
</dbReference>
<protein>
    <recommendedName>
        <fullName evidence="7">Mediator complex subunit Med12 domain-containing protein</fullName>
    </recommendedName>
</protein>
<dbReference type="AlphaFoldDB" id="A0AAD6RFX4"/>
<comment type="similarity">
    <text evidence="2">Belongs to the Mediator complex subunit 12 family.</text>
</comment>
<evidence type="ECO:0000313" key="9">
    <source>
        <dbReference type="Proteomes" id="UP001164929"/>
    </source>
</evidence>
<evidence type="ECO:0000313" key="8">
    <source>
        <dbReference type="EMBL" id="KAJ7007675.1"/>
    </source>
</evidence>
<proteinExistence type="inferred from homology"/>
<comment type="subcellular location">
    <subcellularLocation>
        <location evidence="1">Nucleus</location>
    </subcellularLocation>
</comment>
<comment type="caution">
    <text evidence="8">The sequence shown here is derived from an EMBL/GenBank/DDBJ whole genome shotgun (WGS) entry which is preliminary data.</text>
</comment>
<dbReference type="GO" id="GO:0006357">
    <property type="term" value="P:regulation of transcription by RNA polymerase II"/>
    <property type="evidence" value="ECO:0007669"/>
    <property type="project" value="InterPro"/>
</dbReference>
<evidence type="ECO:0000256" key="4">
    <source>
        <dbReference type="ARBA" id="ARBA00023163"/>
    </source>
</evidence>
<dbReference type="Proteomes" id="UP001164929">
    <property type="component" value="Chromosome 2"/>
</dbReference>
<feature type="region of interest" description="Disordered" evidence="6">
    <location>
        <begin position="94"/>
        <end position="114"/>
    </location>
</feature>
<dbReference type="EMBL" id="JAQIZT010000002">
    <property type="protein sequence ID" value="KAJ7007675.1"/>
    <property type="molecule type" value="Genomic_DNA"/>
</dbReference>
<dbReference type="PANTHER" id="PTHR46567:SF1">
    <property type="entry name" value="MEDIATOR OF RNA POLYMERASE II TRANSCRIPTION SUBUNIT 12"/>
    <property type="match status" value="1"/>
</dbReference>